<dbReference type="InterPro" id="IPR037069">
    <property type="entry name" value="AcylCoA_DH/ox_N_sf"/>
</dbReference>
<keyword evidence="5" id="KW-0809">Transit peptide</keyword>
<feature type="domain" description="Acyl-CoA oxidase/dehydrogenase middle" evidence="8">
    <location>
        <begin position="211"/>
        <end position="300"/>
    </location>
</feature>
<evidence type="ECO:0000259" key="8">
    <source>
        <dbReference type="Pfam" id="PF02770"/>
    </source>
</evidence>
<keyword evidence="11" id="KW-1185">Reference proteome</keyword>
<evidence type="ECO:0000256" key="3">
    <source>
        <dbReference type="ARBA" id="ARBA00022630"/>
    </source>
</evidence>
<evidence type="ECO:0000313" key="12">
    <source>
        <dbReference type="WBParaSite" id="SVE_0960500.1"/>
    </source>
</evidence>
<evidence type="ECO:0000259" key="9">
    <source>
        <dbReference type="Pfam" id="PF02771"/>
    </source>
</evidence>
<dbReference type="SUPFAM" id="SSF56645">
    <property type="entry name" value="Acyl-CoA dehydrogenase NM domain-like"/>
    <property type="match status" value="1"/>
</dbReference>
<dbReference type="InterPro" id="IPR049448">
    <property type="entry name" value="ACAD9/ACADV-like_C"/>
</dbReference>
<keyword evidence="7" id="KW-0496">Mitochondrion</keyword>
<keyword evidence="4" id="KW-0274">FAD</keyword>
<dbReference type="PANTHER" id="PTHR43884">
    <property type="entry name" value="ACYL-COA DEHYDROGENASE"/>
    <property type="match status" value="1"/>
</dbReference>
<keyword evidence="6" id="KW-0560">Oxidoreductase</keyword>
<evidence type="ECO:0000313" key="11">
    <source>
        <dbReference type="Proteomes" id="UP000035680"/>
    </source>
</evidence>
<evidence type="ECO:0000256" key="1">
    <source>
        <dbReference type="ARBA" id="ARBA00001974"/>
    </source>
</evidence>
<dbReference type="Pfam" id="PF02771">
    <property type="entry name" value="Acyl-CoA_dh_N"/>
    <property type="match status" value="1"/>
</dbReference>
<proteinExistence type="predicted"/>
<reference evidence="12" key="2">
    <citation type="submission" date="2015-08" db="UniProtKB">
        <authorList>
            <consortium name="WormBaseParasite"/>
        </authorList>
    </citation>
    <scope>IDENTIFICATION</scope>
</reference>
<dbReference type="STRING" id="75913.A0A0K0FKP1"/>
<reference evidence="11" key="1">
    <citation type="submission" date="2014-07" db="EMBL/GenBank/DDBJ databases">
        <authorList>
            <person name="Martin A.A"/>
            <person name="De Silva N."/>
        </authorList>
    </citation>
    <scope>NUCLEOTIDE SEQUENCE</scope>
</reference>
<evidence type="ECO:0000259" key="10">
    <source>
        <dbReference type="Pfam" id="PF21343"/>
    </source>
</evidence>
<dbReference type="PANTHER" id="PTHR43884:SF9">
    <property type="entry name" value="COMPLEX I ASSEMBLY FACTOR ACAD9, MITOCHONDRIAL"/>
    <property type="match status" value="1"/>
</dbReference>
<comment type="cofactor">
    <cofactor evidence="1">
        <name>FAD</name>
        <dbReference type="ChEBI" id="CHEBI:57692"/>
    </cofactor>
</comment>
<dbReference type="Proteomes" id="UP000035680">
    <property type="component" value="Unassembled WGS sequence"/>
</dbReference>
<dbReference type="GO" id="GO:0005739">
    <property type="term" value="C:mitochondrion"/>
    <property type="evidence" value="ECO:0007669"/>
    <property type="project" value="UniProtKB-SubCell"/>
</dbReference>
<dbReference type="Gene3D" id="1.20.140.10">
    <property type="entry name" value="Butyryl-CoA Dehydrogenase, subunit A, domain 3"/>
    <property type="match status" value="2"/>
</dbReference>
<dbReference type="InterPro" id="IPR006091">
    <property type="entry name" value="Acyl-CoA_Oxase/DH_mid-dom"/>
</dbReference>
<feature type="domain" description="ACAD9/ACADV-like C-terminal" evidence="10">
    <location>
        <begin position="510"/>
        <end position="606"/>
    </location>
</feature>
<evidence type="ECO:0000256" key="2">
    <source>
        <dbReference type="ARBA" id="ARBA00004173"/>
    </source>
</evidence>
<dbReference type="SUPFAM" id="SSF47203">
    <property type="entry name" value="Acyl-CoA dehydrogenase C-terminal domain-like"/>
    <property type="match status" value="1"/>
</dbReference>
<dbReference type="WBParaSite" id="SVE_0960500.1">
    <property type="protein sequence ID" value="SVE_0960500.1"/>
    <property type="gene ID" value="SVE_0960500"/>
</dbReference>
<accession>A0A0K0FKP1</accession>
<sequence>MQISCIRRFSVFPKLYSTFYSQSIRNCSSISRIKATDEKKDITHISEKALKTAINEANIPVEKYSLSRGLSLNKFEKDFFIFPEFNETDDVEEIKKYCNKLTKDLEESFRFSDDNDNCLSGETIKTLITNNVYRTFVPKEYGGLQFCQKEQIKVFECLGTDFSVFQVVNNAKLAVQLLTIYGTDEQKEKYLQGIGENLIKPAICIYEDNEFDFANMKTEVFGVSSENCKLSGSKINVLNGSIADLYFILCKKKIRETNDNTLSCYIISKSEVSSNEIKIKETSKHLGLNNIQFCTIYFKNINVKKENILGEEGIGIDIASEIIYRNKLQYAGAVIGYMKNLLRDVSKYCNSTVRGNNRLSDIPAVQKVISDLAMDIYILESVTYYIGGLIDENLMILTDIEENIVNRLSSKVLRNSMQYISEISGLSHSQTLLQKEKICSDIITLLAMNNAEMNVIEQISLATFQSWIQNSGLSKFLKSLSPLKALFQTRSENQFKNPKTTHFIAEHVHPSLQDACQNLEDTMYRLNIVIEKIAKEEGKNIQNDYHTLQSLANVVESNLIMTACISRASRSYCIGLRNSDLEVAWTIYLCNSFAIKNTIDMESLMQFLKFARVNHSYLNIGDCILNSGKYLIESPIERNW</sequence>
<dbReference type="Gene3D" id="1.10.540.10">
    <property type="entry name" value="Acyl-CoA dehydrogenase/oxidase, N-terminal domain"/>
    <property type="match status" value="1"/>
</dbReference>
<evidence type="ECO:0000256" key="5">
    <source>
        <dbReference type="ARBA" id="ARBA00022946"/>
    </source>
</evidence>
<dbReference type="InterPro" id="IPR009100">
    <property type="entry name" value="AcylCoA_DH/oxidase_NM_dom_sf"/>
</dbReference>
<evidence type="ECO:0000256" key="4">
    <source>
        <dbReference type="ARBA" id="ARBA00022827"/>
    </source>
</evidence>
<keyword evidence="3" id="KW-0285">Flavoprotein</keyword>
<dbReference type="Gene3D" id="2.40.110.10">
    <property type="entry name" value="Butyryl-CoA Dehydrogenase, subunit A, domain 2"/>
    <property type="match status" value="1"/>
</dbReference>
<name>A0A0K0FKP1_STRVS</name>
<dbReference type="Pfam" id="PF02770">
    <property type="entry name" value="Acyl-CoA_dh_M"/>
    <property type="match status" value="1"/>
</dbReference>
<dbReference type="InterPro" id="IPR013786">
    <property type="entry name" value="AcylCoA_DH/ox_N"/>
</dbReference>
<evidence type="ECO:0000256" key="6">
    <source>
        <dbReference type="ARBA" id="ARBA00023002"/>
    </source>
</evidence>
<comment type="subcellular location">
    <subcellularLocation>
        <location evidence="2">Mitochondrion</location>
    </subcellularLocation>
</comment>
<dbReference type="GO" id="GO:0044281">
    <property type="term" value="P:small molecule metabolic process"/>
    <property type="evidence" value="ECO:0007669"/>
    <property type="project" value="UniProtKB-ARBA"/>
</dbReference>
<protein>
    <submittedName>
        <fullName evidence="12">Acyl-CoA dehydrogenase family member 9, mitochondrial (inferred by orthology to a human protein)</fullName>
    </submittedName>
</protein>
<dbReference type="Pfam" id="PF21343">
    <property type="entry name" value="ACAD9-ACADV_C"/>
    <property type="match status" value="1"/>
</dbReference>
<feature type="domain" description="Acyl-CoA dehydrogenase/oxidase N-terminal" evidence="9">
    <location>
        <begin position="116"/>
        <end position="194"/>
    </location>
</feature>
<dbReference type="AlphaFoldDB" id="A0A0K0FKP1"/>
<evidence type="ECO:0000256" key="7">
    <source>
        <dbReference type="ARBA" id="ARBA00023128"/>
    </source>
</evidence>
<dbReference type="GO" id="GO:0050660">
    <property type="term" value="F:flavin adenine dinucleotide binding"/>
    <property type="evidence" value="ECO:0007669"/>
    <property type="project" value="InterPro"/>
</dbReference>
<dbReference type="InterPro" id="IPR046373">
    <property type="entry name" value="Acyl-CoA_Oxase/DH_mid-dom_sf"/>
</dbReference>
<organism evidence="11 12">
    <name type="scientific">Strongyloides venezuelensis</name>
    <name type="common">Threadworm</name>
    <dbReference type="NCBI Taxonomy" id="75913"/>
    <lineage>
        <taxon>Eukaryota</taxon>
        <taxon>Metazoa</taxon>
        <taxon>Ecdysozoa</taxon>
        <taxon>Nematoda</taxon>
        <taxon>Chromadorea</taxon>
        <taxon>Rhabditida</taxon>
        <taxon>Tylenchina</taxon>
        <taxon>Panagrolaimomorpha</taxon>
        <taxon>Strongyloidoidea</taxon>
        <taxon>Strongyloididae</taxon>
        <taxon>Strongyloides</taxon>
    </lineage>
</organism>
<dbReference type="InterPro" id="IPR036250">
    <property type="entry name" value="AcylCo_DH-like_C"/>
</dbReference>
<dbReference type="GO" id="GO:0003995">
    <property type="term" value="F:acyl-CoA dehydrogenase activity"/>
    <property type="evidence" value="ECO:0007669"/>
    <property type="project" value="TreeGrafter"/>
</dbReference>